<dbReference type="InterPro" id="IPR000555">
    <property type="entry name" value="JAMM/MPN+_dom"/>
</dbReference>
<dbReference type="PANTHER" id="PTHR34858">
    <property type="entry name" value="CYSO-CYSTEINE PEPTIDASE"/>
    <property type="match status" value="1"/>
</dbReference>
<evidence type="ECO:0000256" key="1">
    <source>
        <dbReference type="ARBA" id="ARBA00022670"/>
    </source>
</evidence>
<reference evidence="7 8" key="1">
    <citation type="journal article" date="2005" name="Genome Res.">
        <title>Complete genome sequence of the hyperthermophilic archaeon Thermococcus kodakaraensis KOD1 and comparison with Pyrococcus genomes.</title>
        <authorList>
            <person name="Fukui T."/>
            <person name="Atomi H."/>
            <person name="Kanai T."/>
            <person name="Matsumi R."/>
            <person name="Fujiwara S."/>
            <person name="Imanaka T."/>
        </authorList>
    </citation>
    <scope>NUCLEOTIDE SEQUENCE [LARGE SCALE GENOMIC DNA]</scope>
    <source>
        <strain evidence="8">ATCC BAA-918 / JCM 12380 / KOD1</strain>
    </source>
</reference>
<dbReference type="STRING" id="69014.TK1033"/>
<evidence type="ECO:0000313" key="7">
    <source>
        <dbReference type="EMBL" id="BAD85222.1"/>
    </source>
</evidence>
<dbReference type="SMART" id="SM00232">
    <property type="entry name" value="JAB_MPN"/>
    <property type="match status" value="1"/>
</dbReference>
<dbReference type="PhylomeDB" id="Q5JDX4"/>
<dbReference type="GO" id="GO:0008235">
    <property type="term" value="F:metalloexopeptidase activity"/>
    <property type="evidence" value="ECO:0000318"/>
    <property type="project" value="GO_Central"/>
</dbReference>
<dbReference type="CDD" id="cd08070">
    <property type="entry name" value="MPN_like"/>
    <property type="match status" value="1"/>
</dbReference>
<dbReference type="RefSeq" id="WP_011249984.1">
    <property type="nucleotide sequence ID" value="NC_006624.1"/>
</dbReference>
<name>Q5JDX4_THEKO</name>
<evidence type="ECO:0000256" key="4">
    <source>
        <dbReference type="ARBA" id="ARBA00022833"/>
    </source>
</evidence>
<proteinExistence type="predicted"/>
<dbReference type="HOGENOM" id="CLU_116765_4_2_2"/>
<accession>Q5JDX4</accession>
<dbReference type="EnsemblBacteria" id="BAD85222">
    <property type="protein sequence ID" value="BAD85222"/>
    <property type="gene ID" value="TK1033"/>
</dbReference>
<dbReference type="InterPro" id="IPR051929">
    <property type="entry name" value="VirAsm_ModProt"/>
</dbReference>
<dbReference type="PANTHER" id="PTHR34858:SF1">
    <property type="entry name" value="CYSO-CYSTEINE PEPTIDASE"/>
    <property type="match status" value="1"/>
</dbReference>
<dbReference type="GeneID" id="78447546"/>
<dbReference type="PROSITE" id="PS50249">
    <property type="entry name" value="MPN"/>
    <property type="match status" value="1"/>
</dbReference>
<dbReference type="AlphaFoldDB" id="Q5JDX4"/>
<dbReference type="Proteomes" id="UP000000536">
    <property type="component" value="Chromosome"/>
</dbReference>
<keyword evidence="1" id="KW-0645">Protease</keyword>
<dbReference type="FunFam" id="3.40.140.10:FF:000085">
    <property type="entry name" value="Mov34/MPN/PAD-1 family protein"/>
    <property type="match status" value="1"/>
</dbReference>
<dbReference type="PATRIC" id="fig|69014.16.peg.1010"/>
<dbReference type="SUPFAM" id="SSF102712">
    <property type="entry name" value="JAB1/MPN domain"/>
    <property type="match status" value="1"/>
</dbReference>
<dbReference type="Gene3D" id="3.40.140.10">
    <property type="entry name" value="Cytidine Deaminase, domain 2"/>
    <property type="match status" value="1"/>
</dbReference>
<protein>
    <submittedName>
        <fullName evidence="7">Predicted metalloprotease, containing Jab1/MPN domain</fullName>
    </submittedName>
</protein>
<keyword evidence="3" id="KW-0378">Hydrolase</keyword>
<keyword evidence="2" id="KW-0479">Metal-binding</keyword>
<dbReference type="InterPro" id="IPR028090">
    <property type="entry name" value="JAB_dom_prok"/>
</dbReference>
<dbReference type="Pfam" id="PF14464">
    <property type="entry name" value="Prok-JAB"/>
    <property type="match status" value="1"/>
</dbReference>
<evidence type="ECO:0000256" key="5">
    <source>
        <dbReference type="ARBA" id="ARBA00023049"/>
    </source>
</evidence>
<dbReference type="InterPro" id="IPR037518">
    <property type="entry name" value="MPN"/>
</dbReference>
<dbReference type="GO" id="GO:0008270">
    <property type="term" value="F:zinc ion binding"/>
    <property type="evidence" value="ECO:0000318"/>
    <property type="project" value="GO_Central"/>
</dbReference>
<dbReference type="EMBL" id="AP006878">
    <property type="protein sequence ID" value="BAD85222.1"/>
    <property type="molecule type" value="Genomic_DNA"/>
</dbReference>
<dbReference type="InParanoid" id="Q5JDX4"/>
<feature type="domain" description="MPN" evidence="6">
    <location>
        <begin position="3"/>
        <end position="132"/>
    </location>
</feature>
<dbReference type="OrthoDB" id="10589at2157"/>
<gene>
    <name evidence="7" type="ordered locus">TK1033</name>
</gene>
<evidence type="ECO:0000256" key="2">
    <source>
        <dbReference type="ARBA" id="ARBA00022723"/>
    </source>
</evidence>
<evidence type="ECO:0000256" key="3">
    <source>
        <dbReference type="ARBA" id="ARBA00022801"/>
    </source>
</evidence>
<organism evidence="7 8">
    <name type="scientific">Thermococcus kodakarensis (strain ATCC BAA-918 / JCM 12380 / KOD1)</name>
    <name type="common">Pyrococcus kodakaraensis (strain KOD1)</name>
    <dbReference type="NCBI Taxonomy" id="69014"/>
    <lineage>
        <taxon>Archaea</taxon>
        <taxon>Methanobacteriati</taxon>
        <taxon>Methanobacteriota</taxon>
        <taxon>Thermococci</taxon>
        <taxon>Thermococcales</taxon>
        <taxon>Thermococcaceae</taxon>
        <taxon>Thermococcus</taxon>
    </lineage>
</organism>
<dbReference type="KEGG" id="tko:TK1033"/>
<keyword evidence="8" id="KW-1185">Reference proteome</keyword>
<evidence type="ECO:0000259" key="6">
    <source>
        <dbReference type="PROSITE" id="PS50249"/>
    </source>
</evidence>
<dbReference type="eggNOG" id="arCOG01138">
    <property type="taxonomic scope" value="Archaea"/>
</dbReference>
<keyword evidence="5 7" id="KW-0482">Metalloprotease</keyword>
<sequence length="132" mass="15163">MKLFMTRKDVQRIIELAKKSPIEVCGFLLGRKAGNVLIVEEARKTRNRLNSPVEFEIDPLEIAEVLDEAEKKGLEIVGVFHSHLKCPPIPSEKDLRGMNLWRNVWLIVTPSGEFRAWTLENGEVKEVEVEIR</sequence>
<dbReference type="GO" id="GO:0006508">
    <property type="term" value="P:proteolysis"/>
    <property type="evidence" value="ECO:0007669"/>
    <property type="project" value="UniProtKB-KW"/>
</dbReference>
<keyword evidence="4" id="KW-0862">Zinc</keyword>
<evidence type="ECO:0000313" key="8">
    <source>
        <dbReference type="Proteomes" id="UP000000536"/>
    </source>
</evidence>